<evidence type="ECO:0000313" key="1">
    <source>
        <dbReference type="EMBL" id="TSI18696.1"/>
    </source>
</evidence>
<name>A0A556CN39_BREAU</name>
<protein>
    <submittedName>
        <fullName evidence="1">Uncharacterized protein</fullName>
    </submittedName>
</protein>
<dbReference type="RefSeq" id="WP_143921249.1">
    <property type="nucleotide sequence ID" value="NZ_VLTK01000002.1"/>
</dbReference>
<dbReference type="EMBL" id="VLTK01000002">
    <property type="protein sequence ID" value="TSI18696.1"/>
    <property type="molecule type" value="Genomic_DNA"/>
</dbReference>
<proteinExistence type="predicted"/>
<sequence length="171" mass="18667">MDERIDALLADVEAMHASREAHARRGELGDEIAAHAARHTLRERLRGAIGQPVQVVVAAREISGTAVFLGHGIFVIAGAEANIVAIDWIREMRTGSRRHRYESGRLERLGMASALRRLAADHEQISLELAGEGGTVRGHSDMVASDYVEISGRIIPHRSIALVRARVNPFA</sequence>
<gene>
    <name evidence="1" type="ORF">FO013_03900</name>
</gene>
<dbReference type="Proteomes" id="UP000316406">
    <property type="component" value="Unassembled WGS sequence"/>
</dbReference>
<comment type="caution">
    <text evidence="1">The sequence shown here is derived from an EMBL/GenBank/DDBJ whole genome shotgun (WGS) entry which is preliminary data.</text>
</comment>
<accession>A0A556CN39</accession>
<dbReference type="AlphaFoldDB" id="A0A556CN39"/>
<evidence type="ECO:0000313" key="2">
    <source>
        <dbReference type="Proteomes" id="UP000316406"/>
    </source>
</evidence>
<dbReference type="OrthoDB" id="4803278at2"/>
<keyword evidence="2" id="KW-1185">Reference proteome</keyword>
<organism evidence="1 2">
    <name type="scientific">Brevibacterium aurantiacum</name>
    <dbReference type="NCBI Taxonomy" id="273384"/>
    <lineage>
        <taxon>Bacteria</taxon>
        <taxon>Bacillati</taxon>
        <taxon>Actinomycetota</taxon>
        <taxon>Actinomycetes</taxon>
        <taxon>Micrococcales</taxon>
        <taxon>Brevibacteriaceae</taxon>
        <taxon>Brevibacterium</taxon>
    </lineage>
</organism>
<reference evidence="1 2" key="1">
    <citation type="submission" date="2019-07" db="EMBL/GenBank/DDBJ databases">
        <title>Draft genome sequence of Brevibacterium aurantiacum XU54 isolated from Xinjiang China.</title>
        <authorList>
            <person name="Xu X."/>
        </authorList>
    </citation>
    <scope>NUCLEOTIDE SEQUENCE [LARGE SCALE GENOMIC DNA]</scope>
    <source>
        <strain evidence="1 2">XU54</strain>
    </source>
</reference>